<dbReference type="Pfam" id="PF00440">
    <property type="entry name" value="TetR_N"/>
    <property type="match status" value="1"/>
</dbReference>
<organism evidence="6 7">
    <name type="scientific">Terrimicrobium sacchariphilum</name>
    <dbReference type="NCBI Taxonomy" id="690879"/>
    <lineage>
        <taxon>Bacteria</taxon>
        <taxon>Pseudomonadati</taxon>
        <taxon>Verrucomicrobiota</taxon>
        <taxon>Terrimicrobiia</taxon>
        <taxon>Terrimicrobiales</taxon>
        <taxon>Terrimicrobiaceae</taxon>
        <taxon>Terrimicrobium</taxon>
    </lineage>
</organism>
<keyword evidence="1" id="KW-0805">Transcription regulation</keyword>
<name>A0A146G3T5_TERSA</name>
<dbReference type="SUPFAM" id="SSF46689">
    <property type="entry name" value="Homeodomain-like"/>
    <property type="match status" value="1"/>
</dbReference>
<dbReference type="InterPro" id="IPR001647">
    <property type="entry name" value="HTH_TetR"/>
</dbReference>
<evidence type="ECO:0000256" key="1">
    <source>
        <dbReference type="ARBA" id="ARBA00023015"/>
    </source>
</evidence>
<dbReference type="Gene3D" id="1.10.357.10">
    <property type="entry name" value="Tetracycline Repressor, domain 2"/>
    <property type="match status" value="1"/>
</dbReference>
<evidence type="ECO:0000259" key="5">
    <source>
        <dbReference type="PROSITE" id="PS50977"/>
    </source>
</evidence>
<evidence type="ECO:0000313" key="7">
    <source>
        <dbReference type="Proteomes" id="UP000076023"/>
    </source>
</evidence>
<feature type="domain" description="HTH tetR-type" evidence="5">
    <location>
        <begin position="4"/>
        <end position="64"/>
    </location>
</feature>
<dbReference type="PANTHER" id="PTHR47506">
    <property type="entry name" value="TRANSCRIPTIONAL REGULATORY PROTEIN"/>
    <property type="match status" value="1"/>
</dbReference>
<keyword evidence="3" id="KW-0804">Transcription</keyword>
<dbReference type="PANTHER" id="PTHR47506:SF1">
    <property type="entry name" value="HTH-TYPE TRANSCRIPTIONAL REGULATOR YJDC"/>
    <property type="match status" value="1"/>
</dbReference>
<evidence type="ECO:0000313" key="6">
    <source>
        <dbReference type="EMBL" id="GAT32133.1"/>
    </source>
</evidence>
<feature type="DNA-binding region" description="H-T-H motif" evidence="4">
    <location>
        <begin position="27"/>
        <end position="46"/>
    </location>
</feature>
<proteinExistence type="predicted"/>
<dbReference type="InterPro" id="IPR009057">
    <property type="entry name" value="Homeodomain-like_sf"/>
</dbReference>
<keyword evidence="2 4" id="KW-0238">DNA-binding</keyword>
<dbReference type="InterPro" id="IPR036271">
    <property type="entry name" value="Tet_transcr_reg_TetR-rel_C_sf"/>
</dbReference>
<sequence>MKPTSTRDRILEEADRLFYERGYEHTAFADIAEAVGISRGNVTFHYQTKDAILDAVIDRRLARTAALLEHWEAGGEGPAARIKSFIDILIANRAKIMLHGCPVGTLCAELAKLEHDALSHASALFTLFKGWLATQFAALGLKKEADALALHLLARSQGIATLASALRDEAFLREEVRALHDWLDGIASPSPRRRRA</sequence>
<dbReference type="RefSeq" id="WP_075077982.1">
    <property type="nucleotide sequence ID" value="NZ_BDCO01000002.1"/>
</dbReference>
<evidence type="ECO:0000256" key="3">
    <source>
        <dbReference type="ARBA" id="ARBA00023163"/>
    </source>
</evidence>
<dbReference type="SUPFAM" id="SSF48498">
    <property type="entry name" value="Tetracyclin repressor-like, C-terminal domain"/>
    <property type="match status" value="1"/>
</dbReference>
<dbReference type="InParanoid" id="A0A146G3T5"/>
<dbReference type="EMBL" id="BDCO01000002">
    <property type="protein sequence ID" value="GAT32133.1"/>
    <property type="molecule type" value="Genomic_DNA"/>
</dbReference>
<evidence type="ECO:0000256" key="2">
    <source>
        <dbReference type="ARBA" id="ARBA00023125"/>
    </source>
</evidence>
<dbReference type="Pfam" id="PF21993">
    <property type="entry name" value="TetR_C_13_2"/>
    <property type="match status" value="1"/>
</dbReference>
<comment type="caution">
    <text evidence="6">The sequence shown here is derived from an EMBL/GenBank/DDBJ whole genome shotgun (WGS) entry which is preliminary data.</text>
</comment>
<dbReference type="PRINTS" id="PR00455">
    <property type="entry name" value="HTHTETR"/>
</dbReference>
<gene>
    <name evidence="6" type="ORF">TSACC_2530</name>
</gene>
<accession>A0A146G3T5</accession>
<dbReference type="PROSITE" id="PS50977">
    <property type="entry name" value="HTH_TETR_2"/>
    <property type="match status" value="1"/>
</dbReference>
<protein>
    <submittedName>
        <fullName evidence="6">DNA-binding transcriptional regulator, AcrR family</fullName>
    </submittedName>
</protein>
<dbReference type="STRING" id="690879.TSACC_2530"/>
<dbReference type="Proteomes" id="UP000076023">
    <property type="component" value="Unassembled WGS sequence"/>
</dbReference>
<dbReference type="AlphaFoldDB" id="A0A146G3T5"/>
<keyword evidence="7" id="KW-1185">Reference proteome</keyword>
<dbReference type="OrthoDB" id="9789566at2"/>
<reference evidence="7" key="1">
    <citation type="journal article" date="2017" name="Genome Announc.">
        <title>Draft Genome Sequence of Terrimicrobium sacchariphilum NM-5T, a Facultative Anaerobic Soil Bacterium of the Class Spartobacteria.</title>
        <authorList>
            <person name="Qiu Y.L."/>
            <person name="Tourlousse D.M."/>
            <person name="Matsuura N."/>
            <person name="Ohashi A."/>
            <person name="Sekiguchi Y."/>
        </authorList>
    </citation>
    <scope>NUCLEOTIDE SEQUENCE [LARGE SCALE GENOMIC DNA]</scope>
    <source>
        <strain evidence="7">NM-5</strain>
    </source>
</reference>
<dbReference type="GO" id="GO:0003677">
    <property type="term" value="F:DNA binding"/>
    <property type="evidence" value="ECO:0007669"/>
    <property type="project" value="UniProtKB-UniRule"/>
</dbReference>
<dbReference type="InterPro" id="IPR054156">
    <property type="entry name" value="YxaF_TetR_C"/>
</dbReference>
<evidence type="ECO:0000256" key="4">
    <source>
        <dbReference type="PROSITE-ProRule" id="PRU00335"/>
    </source>
</evidence>